<protein>
    <recommendedName>
        <fullName evidence="5">5-bromo-4-chloroindolyl phosphate hydrolysis protein</fullName>
    </recommendedName>
</protein>
<reference evidence="3 4" key="1">
    <citation type="submission" date="2020-08" db="EMBL/GenBank/DDBJ databases">
        <title>A Genomic Blueprint of the Chicken Gut Microbiome.</title>
        <authorList>
            <person name="Gilroy R."/>
            <person name="Ravi A."/>
            <person name="Getino M."/>
            <person name="Pursley I."/>
            <person name="Horton D.L."/>
            <person name="Alikhan N.-F."/>
            <person name="Baker D."/>
            <person name="Gharbi K."/>
            <person name="Hall N."/>
            <person name="Watson M."/>
            <person name="Adriaenssens E.M."/>
            <person name="Foster-Nyarko E."/>
            <person name="Jarju S."/>
            <person name="Secka A."/>
            <person name="Antonio M."/>
            <person name="Oren A."/>
            <person name="Chaudhuri R."/>
            <person name="La Ragione R.M."/>
            <person name="Hildebrand F."/>
            <person name="Pallen M.J."/>
        </authorList>
    </citation>
    <scope>NUCLEOTIDE SEQUENCE [LARGE SCALE GENOMIC DNA]</scope>
    <source>
        <strain evidence="3 4">Re57</strain>
    </source>
</reference>
<feature type="transmembrane region" description="Helical" evidence="2">
    <location>
        <begin position="69"/>
        <end position="93"/>
    </location>
</feature>
<dbReference type="Proteomes" id="UP000651517">
    <property type="component" value="Unassembled WGS sequence"/>
</dbReference>
<comment type="caution">
    <text evidence="3">The sequence shown here is derived from an EMBL/GenBank/DDBJ whole genome shotgun (WGS) entry which is preliminary data.</text>
</comment>
<organism evidence="3 4">
    <name type="scientific">Brevibacterium gallinarum</name>
    <dbReference type="NCBI Taxonomy" id="2762220"/>
    <lineage>
        <taxon>Bacteria</taxon>
        <taxon>Bacillati</taxon>
        <taxon>Actinomycetota</taxon>
        <taxon>Actinomycetes</taxon>
        <taxon>Micrococcales</taxon>
        <taxon>Brevibacteriaceae</taxon>
        <taxon>Brevibacterium</taxon>
    </lineage>
</organism>
<sequence length="377" mass="41981">MATISWKSLWERSCAGTLPTYRILVPDSVSENVRNVWRARSYRVDATEPGTQLVTAGMSRNLIRSRVKFAAATTAGAIATGIAALPTVLISVFDSVPEGGVITTGIIGTISAAGAGYTGWKYRKDPRRLDRKAKESASAAEWITPERLGWVPGLTKGQDTDEQRLFHLTVVTAQKIARTRAWTHPIMQDHVSRVDLDHAVASIGRRLVELVEIRAELEQMRQTNINAGGGTPADPSTDKQIVAYLRQLTRAFSSMVDRVLALNAYYERLRKLDQQLLMLDQTERSREIGSRVLDVISRTADDENADWRLQELNIEAEAHAESINELLRELTVTAEGFDDLDELDSKIARAQKQVDEQLGLNRAGEQLGQNREQRHLS</sequence>
<keyword evidence="2" id="KW-1133">Transmembrane helix</keyword>
<proteinExistence type="predicted"/>
<keyword evidence="2" id="KW-0472">Membrane</keyword>
<feature type="coiled-coil region" evidence="1">
    <location>
        <begin position="309"/>
        <end position="360"/>
    </location>
</feature>
<accession>A0ABR8WR28</accession>
<keyword evidence="2" id="KW-0812">Transmembrane</keyword>
<evidence type="ECO:0000256" key="1">
    <source>
        <dbReference type="SAM" id="Coils"/>
    </source>
</evidence>
<dbReference type="EMBL" id="JACSPY010000001">
    <property type="protein sequence ID" value="MBD8019455.1"/>
    <property type="molecule type" value="Genomic_DNA"/>
</dbReference>
<keyword evidence="4" id="KW-1185">Reference proteome</keyword>
<gene>
    <name evidence="3" type="ORF">H9634_01480</name>
</gene>
<evidence type="ECO:0000313" key="4">
    <source>
        <dbReference type="Proteomes" id="UP000651517"/>
    </source>
</evidence>
<evidence type="ECO:0000256" key="2">
    <source>
        <dbReference type="SAM" id="Phobius"/>
    </source>
</evidence>
<feature type="transmembrane region" description="Helical" evidence="2">
    <location>
        <begin position="99"/>
        <end position="120"/>
    </location>
</feature>
<keyword evidence="1" id="KW-0175">Coiled coil</keyword>
<name>A0ABR8WR28_9MICO</name>
<dbReference type="RefSeq" id="WP_191725047.1">
    <property type="nucleotide sequence ID" value="NZ_JACSPY010000001.1"/>
</dbReference>
<evidence type="ECO:0008006" key="5">
    <source>
        <dbReference type="Google" id="ProtNLM"/>
    </source>
</evidence>
<evidence type="ECO:0000313" key="3">
    <source>
        <dbReference type="EMBL" id="MBD8019455.1"/>
    </source>
</evidence>